<keyword evidence="4" id="KW-1185">Reference proteome</keyword>
<gene>
    <name evidence="3" type="ORF">FHS87_002190</name>
</gene>
<dbReference type="Pfam" id="PF13779">
    <property type="entry name" value="DUF4175"/>
    <property type="match status" value="2"/>
</dbReference>
<organism evidence="3 4">
    <name type="scientific">Muricoccus pecuniae</name>
    <dbReference type="NCBI Taxonomy" id="693023"/>
    <lineage>
        <taxon>Bacteria</taxon>
        <taxon>Pseudomonadati</taxon>
        <taxon>Pseudomonadota</taxon>
        <taxon>Alphaproteobacteria</taxon>
        <taxon>Acetobacterales</taxon>
        <taxon>Roseomonadaceae</taxon>
        <taxon>Muricoccus</taxon>
    </lineage>
</organism>
<dbReference type="AlphaFoldDB" id="A0A840Y0A6"/>
<feature type="compositionally biased region" description="Basic and acidic residues" evidence="1">
    <location>
        <begin position="853"/>
        <end position="866"/>
    </location>
</feature>
<dbReference type="InterPro" id="IPR012683">
    <property type="entry name" value="CHP02302_TM"/>
</dbReference>
<feature type="compositionally biased region" description="Basic and acidic residues" evidence="1">
    <location>
        <begin position="685"/>
        <end position="721"/>
    </location>
</feature>
<evidence type="ECO:0008006" key="5">
    <source>
        <dbReference type="Google" id="ProtNLM"/>
    </source>
</evidence>
<feature type="region of interest" description="Disordered" evidence="1">
    <location>
        <begin position="545"/>
        <end position="950"/>
    </location>
</feature>
<evidence type="ECO:0000313" key="4">
    <source>
        <dbReference type="Proteomes" id="UP000580654"/>
    </source>
</evidence>
<keyword evidence="2" id="KW-0472">Membrane</keyword>
<feature type="compositionally biased region" description="Low complexity" evidence="1">
    <location>
        <begin position="671"/>
        <end position="684"/>
    </location>
</feature>
<dbReference type="Proteomes" id="UP000580654">
    <property type="component" value="Unassembled WGS sequence"/>
</dbReference>
<accession>A0A840Y0A6</accession>
<feature type="compositionally biased region" description="Basic and acidic residues" evidence="1">
    <location>
        <begin position="753"/>
        <end position="781"/>
    </location>
</feature>
<feature type="compositionally biased region" description="Basic and acidic residues" evidence="1">
    <location>
        <begin position="940"/>
        <end position="950"/>
    </location>
</feature>
<feature type="compositionally biased region" description="Pro residues" evidence="1">
    <location>
        <begin position="1"/>
        <end position="12"/>
    </location>
</feature>
<sequence>MTGPAPRPPFNPGRPGAGSRPGEPPRPDDASRPGGQGRPARPDAPPGPAPRRLGRLRTRARLALFWEDLWPRLWPVLGVLGLFLLLALSGLFLLLPPLAHLTLLAVLIAALIVTLARAARGFALPGEAAADRRLERASGLPHRPLATLGDRPAGGDATAQALWRAHQEREAARIRALRAGMPRPGLAARDPRALRTGLAVALVAAVVMAGAEAPERLRRALWPESPAAPPGLAARLEAWVTPPAYTGAPPIFLPAGGSVTVPAGSRLRAALSGGSGAPELLRDGVAAGAFQPLGPGSHSAEIALDAGGRVVIRQGGREVAGWSFAVQADAPPRIAFSEPPSASTAQASRGLATRLPWRAEDDWGVAAAAAEIRLAARPGAAPLVIDLPLPPGGAKAPRGVAQPDLSAHPWAGLPVRTRLLARDGAGQEGRSEEAALTLPERAFTHPVARGLILLRKGLSLDPEARRPAIEGLDRLAAAPDAFENDTATALALRSARTRLEGDTRPEAVGEAQGIMWDTALALEEGRADRTARTLAETRERLREALREREQQERERAEAQREAQQEAQRDAARQEEARRQPGQEPRPGEEQRAEADRSPGSDRAETPRQEEAAREAQRRAEEERRAEAQRREAERDAARTETDRRIQALREAIRRHLEALAERAQRENGETPPQQSPNRPQQPRSPESREADRRTDRMREQNRQDRPEEAERELAELERMLEELENGGLANNQREERRQRQQRGQQQMGVIGDMVRRESRLLDGAHRRAEEEATRQERERRQNYPWNRTRPAEPPLSPAPDAAAEARTQRALRRALGELMQQHGDLTGEIPAPLGRADQAMRESAEALSSGADPRPHQERAIRELSEGGRQMAQRMQRQFGRPQQQPGQEGEGEGEGQGDAMAEGGEQGGEGRDQMAENGQGRDPLGRRLREGNGTSEEGGDTRVPDEAEILRTRRLQEELRRRHAERERPAAELDYIDRLLRLF</sequence>
<feature type="transmembrane region" description="Helical" evidence="2">
    <location>
        <begin position="73"/>
        <end position="95"/>
    </location>
</feature>
<dbReference type="EMBL" id="JACIJD010000009">
    <property type="protein sequence ID" value="MBB5694145.1"/>
    <property type="molecule type" value="Genomic_DNA"/>
</dbReference>
<keyword evidence="2" id="KW-0812">Transmembrane</keyword>
<keyword evidence="2" id="KW-1133">Transmembrane helix</keyword>
<evidence type="ECO:0000313" key="3">
    <source>
        <dbReference type="EMBL" id="MBB5694145.1"/>
    </source>
</evidence>
<evidence type="ECO:0000256" key="2">
    <source>
        <dbReference type="SAM" id="Phobius"/>
    </source>
</evidence>
<protein>
    <recommendedName>
        <fullName evidence="5">TIGR02302 family protein</fullName>
    </recommendedName>
</protein>
<reference evidence="3 4" key="1">
    <citation type="submission" date="2020-08" db="EMBL/GenBank/DDBJ databases">
        <title>Genomic Encyclopedia of Type Strains, Phase IV (KMG-IV): sequencing the most valuable type-strain genomes for metagenomic binning, comparative biology and taxonomic classification.</title>
        <authorList>
            <person name="Goeker M."/>
        </authorList>
    </citation>
    <scope>NUCLEOTIDE SEQUENCE [LARGE SCALE GENOMIC DNA]</scope>
    <source>
        <strain evidence="3 4">DSM 25622</strain>
    </source>
</reference>
<comment type="caution">
    <text evidence="3">The sequence shown here is derived from an EMBL/GenBank/DDBJ whole genome shotgun (WGS) entry which is preliminary data.</text>
</comment>
<feature type="compositionally biased region" description="Basic and acidic residues" evidence="1">
    <location>
        <begin position="545"/>
        <end position="668"/>
    </location>
</feature>
<feature type="compositionally biased region" description="Low complexity" evidence="1">
    <location>
        <begin position="867"/>
        <end position="888"/>
    </location>
</feature>
<feature type="region of interest" description="Disordered" evidence="1">
    <location>
        <begin position="1"/>
        <end position="53"/>
    </location>
</feature>
<dbReference type="RefSeq" id="WP_184517680.1">
    <property type="nucleotide sequence ID" value="NZ_JACIJD010000009.1"/>
</dbReference>
<name>A0A840Y0A6_9PROT</name>
<feature type="transmembrane region" description="Helical" evidence="2">
    <location>
        <begin position="101"/>
        <end position="119"/>
    </location>
</feature>
<evidence type="ECO:0000256" key="1">
    <source>
        <dbReference type="SAM" id="MobiDB-lite"/>
    </source>
</evidence>
<proteinExistence type="predicted"/>